<name>A0ABU9J5F6_AEREN</name>
<sequence length="40" mass="4750">MNHRKRQIRTRHLWFNHWNAPEGRIAAPTPPEPAVPHSSR</sequence>
<gene>
    <name evidence="1" type="ORF">V1482_00170</name>
</gene>
<proteinExistence type="predicted"/>
<reference evidence="1 2" key="1">
    <citation type="submission" date="2024-01" db="EMBL/GenBank/DDBJ databases">
        <title>Horizontal gene transfer in Aeromonas trota.</title>
        <authorList>
            <person name="Otero Olarra J.E."/>
            <person name="Perez Valdespino A."/>
        </authorList>
    </citation>
    <scope>NUCLEOTIDE SEQUENCE [LARGE SCALE GENOMIC DNA]</scope>
    <source>
        <strain evidence="1 2">9.1</strain>
    </source>
</reference>
<accession>A0ABU9J5F6</accession>
<dbReference type="RefSeq" id="WP_268746130.1">
    <property type="nucleotide sequence ID" value="NZ_AP027939.1"/>
</dbReference>
<dbReference type="EMBL" id="JAZDDP010000001">
    <property type="protein sequence ID" value="MEL3917825.1"/>
    <property type="molecule type" value="Genomic_DNA"/>
</dbReference>
<dbReference type="Proteomes" id="UP001491613">
    <property type="component" value="Unassembled WGS sequence"/>
</dbReference>
<evidence type="ECO:0000313" key="2">
    <source>
        <dbReference type="Proteomes" id="UP001491613"/>
    </source>
</evidence>
<evidence type="ECO:0000313" key="1">
    <source>
        <dbReference type="EMBL" id="MEL3917825.1"/>
    </source>
</evidence>
<organism evidence="1 2">
    <name type="scientific">Aeromonas enteropelogenes</name>
    <name type="common">Aeromonas trota</name>
    <dbReference type="NCBI Taxonomy" id="29489"/>
    <lineage>
        <taxon>Bacteria</taxon>
        <taxon>Pseudomonadati</taxon>
        <taxon>Pseudomonadota</taxon>
        <taxon>Gammaproteobacteria</taxon>
        <taxon>Aeromonadales</taxon>
        <taxon>Aeromonadaceae</taxon>
        <taxon>Aeromonas</taxon>
    </lineage>
</organism>
<keyword evidence="2" id="KW-1185">Reference proteome</keyword>
<protein>
    <submittedName>
        <fullName evidence="1">Uncharacterized protein</fullName>
    </submittedName>
</protein>
<comment type="caution">
    <text evidence="1">The sequence shown here is derived from an EMBL/GenBank/DDBJ whole genome shotgun (WGS) entry which is preliminary data.</text>
</comment>